<dbReference type="RefSeq" id="WP_273922193.1">
    <property type="nucleotide sequence ID" value="NZ_JAMDGR010000001.1"/>
</dbReference>
<sequence length="291" mass="32506">MQIKPISEKEAMKRLGEAIGRDDLTESFMEELSSIGIVPAYMVFRPRDKATYPGKRFFFVAHGSEEISASNGFEAELRTLPFPLREGGIFRAAEWAQHGKGKLPTLHTMDYMVFAARADGQLDAISDEHFVRVYAPLEIKPAAKNVKDYLANKKCIPTIHGYCEAYAGFDIETIGEWRGMSPFTDEPDYFSPGRTSVNKVGARDVDKSKRSELITISALLGIIEMLSTEQIGRKYTQAEITQKILELFPVGISDSAIDKLFCNANKTRKALIADAHQKRDEWGELASLGDD</sequence>
<dbReference type="EMBL" id="JAMDGR010000001">
    <property type="protein sequence ID" value="MDD1146712.1"/>
    <property type="molecule type" value="Genomic_DNA"/>
</dbReference>
<proteinExistence type="predicted"/>
<comment type="caution">
    <text evidence="1">The sequence shown here is derived from an EMBL/GenBank/DDBJ whole genome shotgun (WGS) entry which is preliminary data.</text>
</comment>
<keyword evidence="2" id="KW-1185">Reference proteome</keyword>
<gene>
    <name evidence="1" type="ORF">M5G25_00350</name>
</gene>
<organism evidence="1 2">
    <name type="scientific">Pseudomonas idahonensis</name>
    <dbReference type="NCBI Taxonomy" id="2942628"/>
    <lineage>
        <taxon>Bacteria</taxon>
        <taxon>Pseudomonadati</taxon>
        <taxon>Pseudomonadota</taxon>
        <taxon>Gammaproteobacteria</taxon>
        <taxon>Pseudomonadales</taxon>
        <taxon>Pseudomonadaceae</taxon>
        <taxon>Pseudomonas</taxon>
    </lineage>
</organism>
<name>A0ABT5PXS7_9PSED</name>
<protein>
    <submittedName>
        <fullName evidence="1">Uncharacterized protein</fullName>
    </submittedName>
</protein>
<accession>A0ABT5PXS7</accession>
<evidence type="ECO:0000313" key="1">
    <source>
        <dbReference type="EMBL" id="MDD1146712.1"/>
    </source>
</evidence>
<reference evidence="1 2" key="1">
    <citation type="submission" date="2022-05" db="EMBL/GenBank/DDBJ databases">
        <title>Novel Pseudomonas spp. Isolated from a Rainbow Trout Aquaculture Facility.</title>
        <authorList>
            <person name="Testerman T."/>
            <person name="Graf J."/>
        </authorList>
    </citation>
    <scope>NUCLEOTIDE SEQUENCE [LARGE SCALE GENOMIC DNA]</scope>
    <source>
        <strain evidence="1 2">ID357</strain>
    </source>
</reference>
<evidence type="ECO:0000313" key="2">
    <source>
        <dbReference type="Proteomes" id="UP001217610"/>
    </source>
</evidence>
<dbReference type="Proteomes" id="UP001217610">
    <property type="component" value="Unassembled WGS sequence"/>
</dbReference>